<proteinExistence type="predicted"/>
<dbReference type="SMART" id="SM00855">
    <property type="entry name" value="PGAM"/>
    <property type="match status" value="1"/>
</dbReference>
<dbReference type="Proteomes" id="UP001166286">
    <property type="component" value="Unassembled WGS sequence"/>
</dbReference>
<dbReference type="InterPro" id="IPR013078">
    <property type="entry name" value="His_Pase_superF_clade-1"/>
</dbReference>
<dbReference type="EMBL" id="JAFEKC020000012">
    <property type="protein sequence ID" value="KAK0511914.1"/>
    <property type="molecule type" value="Genomic_DNA"/>
</dbReference>
<name>A0AA39R119_9LECA</name>
<evidence type="ECO:0008006" key="4">
    <source>
        <dbReference type="Google" id="ProtNLM"/>
    </source>
</evidence>
<organism evidence="2 3">
    <name type="scientific">Cladonia borealis</name>
    <dbReference type="NCBI Taxonomy" id="184061"/>
    <lineage>
        <taxon>Eukaryota</taxon>
        <taxon>Fungi</taxon>
        <taxon>Dikarya</taxon>
        <taxon>Ascomycota</taxon>
        <taxon>Pezizomycotina</taxon>
        <taxon>Lecanoromycetes</taxon>
        <taxon>OSLEUM clade</taxon>
        <taxon>Lecanoromycetidae</taxon>
        <taxon>Lecanorales</taxon>
        <taxon>Lecanorineae</taxon>
        <taxon>Cladoniaceae</taxon>
        <taxon>Cladonia</taxon>
    </lineage>
</organism>
<keyword evidence="3" id="KW-1185">Reference proteome</keyword>
<protein>
    <recommendedName>
        <fullName evidence="4">Phosphoglycerate mutase-like protein</fullName>
    </recommendedName>
</protein>
<evidence type="ECO:0000256" key="1">
    <source>
        <dbReference type="SAM" id="MobiDB-lite"/>
    </source>
</evidence>
<dbReference type="AlphaFoldDB" id="A0AA39R119"/>
<gene>
    <name evidence="2" type="ORF">JMJ35_005764</name>
</gene>
<feature type="region of interest" description="Disordered" evidence="1">
    <location>
        <begin position="299"/>
        <end position="324"/>
    </location>
</feature>
<dbReference type="PANTHER" id="PTHR16469:SF51">
    <property type="entry name" value="TRANSCRIPTION FACTOR TAU 55 KDA SUBUNIT"/>
    <property type="match status" value="1"/>
</dbReference>
<dbReference type="Pfam" id="PF00300">
    <property type="entry name" value="His_Phos_1"/>
    <property type="match status" value="1"/>
</dbReference>
<comment type="caution">
    <text evidence="2">The sequence shown here is derived from an EMBL/GenBank/DDBJ whole genome shotgun (WGS) entry which is preliminary data.</text>
</comment>
<dbReference type="SUPFAM" id="SSF53254">
    <property type="entry name" value="Phosphoglycerate mutase-like"/>
    <property type="match status" value="1"/>
</dbReference>
<evidence type="ECO:0000313" key="3">
    <source>
        <dbReference type="Proteomes" id="UP001166286"/>
    </source>
</evidence>
<feature type="region of interest" description="Disordered" evidence="1">
    <location>
        <begin position="22"/>
        <end position="41"/>
    </location>
</feature>
<dbReference type="PANTHER" id="PTHR16469">
    <property type="entry name" value="UBIQUITIN-ASSOCIATED AND SH3 DOMAIN-CONTAINING BA-RELATED"/>
    <property type="match status" value="1"/>
</dbReference>
<feature type="compositionally biased region" description="Low complexity" evidence="1">
    <location>
        <begin position="23"/>
        <end position="35"/>
    </location>
</feature>
<dbReference type="Gene3D" id="3.40.50.1240">
    <property type="entry name" value="Phosphoglycerate mutase-like"/>
    <property type="match status" value="1"/>
</dbReference>
<dbReference type="InterPro" id="IPR051710">
    <property type="entry name" value="Phosphatase_SH3-domain"/>
</dbReference>
<sequence>MVVTTIYVTRHGFRGNWTIDHQTGTYATTTPSPTGIPSDPPLAGYGVLQSQQLAAALSEIKDPPITRVYSSPFYRCLQTIQPFVERSGIKEIRVSNSEWYGLARWDHPSPAIPSRLHELFPAYSLAYKPSIVPSKSGESITDLHNRIAYALQYIIHHADAEDAAPRMSASQLLGTKGCDDGRGPRTAVLICSHAASMIAIGRVLTGTMPEDLWEDDFKTYTCGISKFERRNLKVPEGEGPTEKSGTFIAGRELGIPNVNWRNGRGLLGGWNCVMNGDCSHLDGGEERGWHFQGDEAFHSGEFIDKEGSEPQGDDRNEQKQIPKL</sequence>
<dbReference type="InterPro" id="IPR029033">
    <property type="entry name" value="His_PPase_superfam"/>
</dbReference>
<dbReference type="CDD" id="cd07067">
    <property type="entry name" value="HP_PGM_like"/>
    <property type="match status" value="1"/>
</dbReference>
<reference evidence="2" key="1">
    <citation type="submission" date="2023-03" db="EMBL/GenBank/DDBJ databases">
        <title>Complete genome of Cladonia borealis.</title>
        <authorList>
            <person name="Park H."/>
        </authorList>
    </citation>
    <scope>NUCLEOTIDE SEQUENCE</scope>
    <source>
        <strain evidence="2">ANT050790</strain>
    </source>
</reference>
<accession>A0AA39R119</accession>
<evidence type="ECO:0000313" key="2">
    <source>
        <dbReference type="EMBL" id="KAK0511914.1"/>
    </source>
</evidence>